<keyword evidence="4" id="KW-1185">Reference proteome</keyword>
<dbReference type="EMBL" id="JACJQB010000026">
    <property type="protein sequence ID" value="MBD2189001.1"/>
    <property type="molecule type" value="Genomic_DNA"/>
</dbReference>
<protein>
    <submittedName>
        <fullName evidence="3">Glycosyltransferase family 4 protein</fullName>
    </submittedName>
</protein>
<dbReference type="InterPro" id="IPR001296">
    <property type="entry name" value="Glyco_trans_1"/>
</dbReference>
<evidence type="ECO:0000313" key="3">
    <source>
        <dbReference type="EMBL" id="MBD2189001.1"/>
    </source>
</evidence>
<accession>A0ABR8A0D5</accession>
<dbReference type="SUPFAM" id="SSF53756">
    <property type="entry name" value="UDP-Glycosyltransferase/glycogen phosphorylase"/>
    <property type="match status" value="1"/>
</dbReference>
<dbReference type="Gene3D" id="3.40.50.2000">
    <property type="entry name" value="Glycogen Phosphorylase B"/>
    <property type="match status" value="2"/>
</dbReference>
<dbReference type="PANTHER" id="PTHR45947:SF3">
    <property type="entry name" value="SULFOQUINOVOSYL TRANSFERASE SQD2"/>
    <property type="match status" value="1"/>
</dbReference>
<dbReference type="Pfam" id="PF13439">
    <property type="entry name" value="Glyco_transf_4"/>
    <property type="match status" value="1"/>
</dbReference>
<feature type="domain" description="Glycosyl transferase family 1" evidence="1">
    <location>
        <begin position="193"/>
        <end position="350"/>
    </location>
</feature>
<evidence type="ECO:0000259" key="2">
    <source>
        <dbReference type="Pfam" id="PF13439"/>
    </source>
</evidence>
<comment type="caution">
    <text evidence="3">The sequence shown here is derived from an EMBL/GenBank/DDBJ whole genome shotgun (WGS) entry which is preliminary data.</text>
</comment>
<dbReference type="PANTHER" id="PTHR45947">
    <property type="entry name" value="SULFOQUINOVOSYL TRANSFERASE SQD2"/>
    <property type="match status" value="1"/>
</dbReference>
<feature type="domain" description="Glycosyltransferase subfamily 4-like N-terminal" evidence="2">
    <location>
        <begin position="15"/>
        <end position="186"/>
    </location>
</feature>
<gene>
    <name evidence="3" type="ORF">H6F41_12710</name>
</gene>
<dbReference type="RefSeq" id="WP_190403839.1">
    <property type="nucleotide sequence ID" value="NZ_JACJQB010000026.1"/>
</dbReference>
<proteinExistence type="predicted"/>
<dbReference type="Proteomes" id="UP000642094">
    <property type="component" value="Unassembled WGS sequence"/>
</dbReference>
<sequence>MKVLIIPEFSTQQSGTFRFFKTLIKTHINDGIETTVILEKYQLSFAPVQQLEDQNIKIFEVSNRSKLFKLPYLSLAFDIFTVWNCFSTFKPDIIHVSNGTPGLMLGVLLFPCSVVFTMHTYPISKLFISKLSILLVGIYHLISHFAKQNKSFNKQFVTVSQSSAVIISKYFKIPRQLIDVIPNGVPYSDNYSNLTSQTILTVGHVMWYKNPDIWLKIAQKSIQRKPSLKFIWLGTGDLLDKMKEEVDNLGLCHQILFKGSCEDVNSYYVEACIYLQPSLVESQGIAVLEAMSYGLPCVVSDVGGLSESVIDGKTGFICSSQNVDEFVSKLFTLLENTTLMKHMGDAGKQRVTEYFSELNQSQSFLALYHKILEKS</sequence>
<name>A0ABR8A0D5_9CYAN</name>
<dbReference type="InterPro" id="IPR050194">
    <property type="entry name" value="Glycosyltransferase_grp1"/>
</dbReference>
<evidence type="ECO:0000259" key="1">
    <source>
        <dbReference type="Pfam" id="PF00534"/>
    </source>
</evidence>
<dbReference type="Pfam" id="PF00534">
    <property type="entry name" value="Glycos_transf_1"/>
    <property type="match status" value="1"/>
</dbReference>
<dbReference type="InterPro" id="IPR028098">
    <property type="entry name" value="Glyco_trans_4-like_N"/>
</dbReference>
<evidence type="ECO:0000313" key="4">
    <source>
        <dbReference type="Proteomes" id="UP000642094"/>
    </source>
</evidence>
<dbReference type="CDD" id="cd03801">
    <property type="entry name" value="GT4_PimA-like"/>
    <property type="match status" value="1"/>
</dbReference>
<reference evidence="3 4" key="1">
    <citation type="journal article" date="2020" name="ISME J.">
        <title>Comparative genomics reveals insights into cyanobacterial evolution and habitat adaptation.</title>
        <authorList>
            <person name="Chen M.Y."/>
            <person name="Teng W.K."/>
            <person name="Zhao L."/>
            <person name="Hu C.X."/>
            <person name="Zhou Y.K."/>
            <person name="Han B.P."/>
            <person name="Song L.R."/>
            <person name="Shu W.S."/>
        </authorList>
    </citation>
    <scope>NUCLEOTIDE SEQUENCE [LARGE SCALE GENOMIC DNA]</scope>
    <source>
        <strain evidence="3 4">FACHB-723</strain>
    </source>
</reference>
<organism evidence="3 4">
    <name type="scientific">Pseudanabaena mucicola FACHB-723</name>
    <dbReference type="NCBI Taxonomy" id="2692860"/>
    <lineage>
        <taxon>Bacteria</taxon>
        <taxon>Bacillati</taxon>
        <taxon>Cyanobacteriota</taxon>
        <taxon>Cyanophyceae</taxon>
        <taxon>Pseudanabaenales</taxon>
        <taxon>Pseudanabaenaceae</taxon>
        <taxon>Pseudanabaena</taxon>
    </lineage>
</organism>